<dbReference type="OrthoDB" id="6018988at2"/>
<dbReference type="GO" id="GO:0006952">
    <property type="term" value="P:defense response"/>
    <property type="evidence" value="ECO:0007669"/>
    <property type="project" value="UniProtKB-KW"/>
</dbReference>
<dbReference type="Gene3D" id="3.30.20.10">
    <property type="entry name" value="Endochitinase, domain 2"/>
    <property type="match status" value="1"/>
</dbReference>
<dbReference type="SMART" id="SM00495">
    <property type="entry name" value="ChtBD3"/>
    <property type="match status" value="2"/>
</dbReference>
<dbReference type="InterPro" id="IPR023346">
    <property type="entry name" value="Lysozyme-like_dom_sf"/>
</dbReference>
<dbReference type="Pfam" id="PF02839">
    <property type="entry name" value="CBM_5_12"/>
    <property type="match status" value="1"/>
</dbReference>
<feature type="region of interest" description="Disordered" evidence="4">
    <location>
        <begin position="99"/>
        <end position="125"/>
    </location>
</feature>
<dbReference type="InterPro" id="IPR003610">
    <property type="entry name" value="CBM5/12"/>
</dbReference>
<dbReference type="InterPro" id="IPR036573">
    <property type="entry name" value="CBM_sf_5/12"/>
</dbReference>
<keyword evidence="8" id="KW-1185">Reference proteome</keyword>
<proteinExistence type="predicted"/>
<dbReference type="CDD" id="cd00325">
    <property type="entry name" value="chitinase_GH19"/>
    <property type="match status" value="1"/>
</dbReference>
<dbReference type="KEGG" id="ccro:CMC5_022560"/>
<feature type="signal peptide" evidence="5">
    <location>
        <begin position="1"/>
        <end position="23"/>
    </location>
</feature>
<dbReference type="Gene3D" id="2.10.10.20">
    <property type="entry name" value="Carbohydrate-binding module superfamily 5/12"/>
    <property type="match status" value="2"/>
</dbReference>
<dbReference type="SUPFAM" id="SSF53955">
    <property type="entry name" value="Lysozyme-like"/>
    <property type="match status" value="1"/>
</dbReference>
<feature type="chain" id="PRO_5005459197" description="Chitin-binding type-3 domain-containing protein" evidence="5">
    <location>
        <begin position="24"/>
        <end position="407"/>
    </location>
</feature>
<dbReference type="GO" id="GO:0005975">
    <property type="term" value="P:carbohydrate metabolic process"/>
    <property type="evidence" value="ECO:0007669"/>
    <property type="project" value="InterPro"/>
</dbReference>
<reference evidence="7 8" key="1">
    <citation type="submission" date="2015-07" db="EMBL/GenBank/DDBJ databases">
        <title>Genome analysis of myxobacterium Chondromyces crocatus Cm c5 reveals a high potential for natural compound synthesis and the genetic basis for the loss of fruiting body formation.</title>
        <authorList>
            <person name="Zaburannyi N."/>
            <person name="Bunk B."/>
            <person name="Maier J."/>
            <person name="Overmann J."/>
            <person name="Mueller R."/>
        </authorList>
    </citation>
    <scope>NUCLEOTIDE SEQUENCE [LARGE SCALE GENOMIC DNA]</scope>
    <source>
        <strain evidence="7 8">Cm c5</strain>
    </source>
</reference>
<dbReference type="PATRIC" id="fig|52.7.peg.2432"/>
<evidence type="ECO:0000259" key="6">
    <source>
        <dbReference type="SMART" id="SM00495"/>
    </source>
</evidence>
<feature type="compositionally biased region" description="Gly residues" evidence="4">
    <location>
        <begin position="112"/>
        <end position="125"/>
    </location>
</feature>
<protein>
    <recommendedName>
        <fullName evidence="6">Chitin-binding type-3 domain-containing protein</fullName>
    </recommendedName>
</protein>
<organism evidence="7 8">
    <name type="scientific">Chondromyces crocatus</name>
    <dbReference type="NCBI Taxonomy" id="52"/>
    <lineage>
        <taxon>Bacteria</taxon>
        <taxon>Pseudomonadati</taxon>
        <taxon>Myxococcota</taxon>
        <taxon>Polyangia</taxon>
        <taxon>Polyangiales</taxon>
        <taxon>Polyangiaceae</taxon>
        <taxon>Chondromyces</taxon>
    </lineage>
</organism>
<dbReference type="GO" id="GO:0016998">
    <property type="term" value="P:cell wall macromolecule catabolic process"/>
    <property type="evidence" value="ECO:0007669"/>
    <property type="project" value="InterPro"/>
</dbReference>
<evidence type="ECO:0000256" key="5">
    <source>
        <dbReference type="SAM" id="SignalP"/>
    </source>
</evidence>
<dbReference type="GO" id="GO:0006032">
    <property type="term" value="P:chitin catabolic process"/>
    <property type="evidence" value="ECO:0007669"/>
    <property type="project" value="InterPro"/>
</dbReference>
<feature type="domain" description="Chitin-binding type-3" evidence="6">
    <location>
        <begin position="131"/>
        <end position="174"/>
    </location>
</feature>
<dbReference type="InterPro" id="IPR000726">
    <property type="entry name" value="Glyco_hydro_19_cat"/>
</dbReference>
<evidence type="ECO:0000256" key="1">
    <source>
        <dbReference type="ARBA" id="ARBA00022801"/>
    </source>
</evidence>
<sequence length="407" mass="41950">MSRKLTIPGSLLSLLFAAAAVNAGGCVVDPSVDEDFEDFESQESAVCAGAPNWSENVAYGVGTVVQFGGKSYRCAQAHTSLAGWTPAAVPALWQETGTCSGSSSTTTSSSSSGGGTGSGGAGGGGGGSCNYPAWQQGRMYYPGDIVRFNGSLYIAEHENPGYDPTISTWFWDPYTCSGGTGGGGGGSGGSGGSGGGGNGGSGLAGVLSQNDFNAMFPNRNPFYTYNALVAAAATFPAFANTGSLETRKREVAAFLANVSHETGALVYIEEIQKGDYCDTSWGPPGCSCAPGKRYFGRGPIQLSWNGNYCAAGNALNLPLQSDPDLLSRDANAAWRTGLWFWTTQNGAGTMTAHSAMVNSRGFGETIRTINGALECNGRNPGQVQSRINTYQNFTNRLGVSPGNNLGC</sequence>
<dbReference type="AlphaFoldDB" id="A0A0K1EB93"/>
<feature type="domain" description="Chitin-binding type-3" evidence="6">
    <location>
        <begin position="50"/>
        <end position="96"/>
    </location>
</feature>
<dbReference type="GO" id="GO:0030246">
    <property type="term" value="F:carbohydrate binding"/>
    <property type="evidence" value="ECO:0007669"/>
    <property type="project" value="InterPro"/>
</dbReference>
<keyword evidence="3" id="KW-1015">Disulfide bond</keyword>
<dbReference type="Gene3D" id="1.10.530.10">
    <property type="match status" value="1"/>
</dbReference>
<dbReference type="RefSeq" id="WP_082362387.1">
    <property type="nucleotide sequence ID" value="NZ_CP012159.1"/>
</dbReference>
<name>A0A0K1EB93_CHOCO</name>
<dbReference type="Proteomes" id="UP000067626">
    <property type="component" value="Chromosome"/>
</dbReference>
<dbReference type="PANTHER" id="PTHR22595">
    <property type="entry name" value="CHITINASE-RELATED"/>
    <property type="match status" value="1"/>
</dbReference>
<dbReference type="Pfam" id="PF00182">
    <property type="entry name" value="Glyco_hydro_19"/>
    <property type="match status" value="1"/>
</dbReference>
<evidence type="ECO:0000313" key="8">
    <source>
        <dbReference type="Proteomes" id="UP000067626"/>
    </source>
</evidence>
<dbReference type="GO" id="GO:0005576">
    <property type="term" value="C:extracellular region"/>
    <property type="evidence" value="ECO:0007669"/>
    <property type="project" value="InterPro"/>
</dbReference>
<keyword evidence="5" id="KW-0732">Signal</keyword>
<evidence type="ECO:0000256" key="2">
    <source>
        <dbReference type="ARBA" id="ARBA00022821"/>
    </source>
</evidence>
<keyword evidence="1" id="KW-0378">Hydrolase</keyword>
<gene>
    <name evidence="7" type="ORF">CMC5_022560</name>
</gene>
<dbReference type="PANTHER" id="PTHR22595:SF79">
    <property type="entry name" value="CHITINASE 12"/>
    <property type="match status" value="1"/>
</dbReference>
<accession>A0A0K1EB93</accession>
<dbReference type="CDD" id="cd12214">
    <property type="entry name" value="ChiA1_BD"/>
    <property type="match status" value="1"/>
</dbReference>
<dbReference type="EMBL" id="CP012159">
    <property type="protein sequence ID" value="AKT38114.1"/>
    <property type="molecule type" value="Genomic_DNA"/>
</dbReference>
<dbReference type="GO" id="GO:0004568">
    <property type="term" value="F:chitinase activity"/>
    <property type="evidence" value="ECO:0007669"/>
    <property type="project" value="InterPro"/>
</dbReference>
<keyword evidence="2" id="KW-0611">Plant defense</keyword>
<dbReference type="STRING" id="52.CMC5_022560"/>
<evidence type="ECO:0000313" key="7">
    <source>
        <dbReference type="EMBL" id="AKT38114.1"/>
    </source>
</evidence>
<evidence type="ECO:0000256" key="4">
    <source>
        <dbReference type="SAM" id="MobiDB-lite"/>
    </source>
</evidence>
<feature type="compositionally biased region" description="Low complexity" evidence="4">
    <location>
        <begin position="99"/>
        <end position="111"/>
    </location>
</feature>
<dbReference type="SUPFAM" id="SSF51055">
    <property type="entry name" value="Carbohydrate binding domain"/>
    <property type="match status" value="2"/>
</dbReference>
<evidence type="ECO:0000256" key="3">
    <source>
        <dbReference type="ARBA" id="ARBA00023157"/>
    </source>
</evidence>